<sequence>MPRTPLQAIRETRASAARTKAITVPPRVAPAPAQPGKARIAFLVYRGNPTCGGQGVYTRHLSRELVALGYSVEVFAGQPWPELDEGVGFTPVPGLDLYRNPDPFRVPMLRELKTWADWTEFLIMCAAGFGEPLAFSRRIRPILNARRSEFDLIHDNQCLGTGILQLSEKDGWPMLQTLHHPITVDRRIALEHTETIRQNISQRRWFGFLRMQVRVARAMPHVLTVSGNSKVDINAQMQVPLERMTIVPVGVDHNVFRPYGDVTKKKGRLMVTSSSDVPMKGLVPLLEAVAKLRAEREIELVVIGKPRPGGRVATAMDRLGLTDIVKTISGVSDEELARLYGEAEVAVVPSLYEGFSLPAIEAMSCGVPVVATTGGALPEVVGVSGETGILVEPNNPDALVAAIRDLLDNPAEQKRLGDAGRERVIKRFTWEVTARGTAACYDAILTGQPLPESMTFE</sequence>
<dbReference type="GO" id="GO:0016757">
    <property type="term" value="F:glycosyltransferase activity"/>
    <property type="evidence" value="ECO:0007669"/>
    <property type="project" value="InterPro"/>
</dbReference>
<dbReference type="Pfam" id="PF13439">
    <property type="entry name" value="Glyco_transf_4"/>
    <property type="match status" value="1"/>
</dbReference>
<dbReference type="EMBL" id="CAFAAB010000137">
    <property type="protein sequence ID" value="CAB4790074.1"/>
    <property type="molecule type" value="Genomic_DNA"/>
</dbReference>
<gene>
    <name evidence="4" type="ORF">UFOPK2958_01109</name>
</gene>
<reference evidence="4" key="1">
    <citation type="submission" date="2020-05" db="EMBL/GenBank/DDBJ databases">
        <authorList>
            <person name="Chiriac C."/>
            <person name="Salcher M."/>
            <person name="Ghai R."/>
            <person name="Kavagutti S V."/>
        </authorList>
    </citation>
    <scope>NUCLEOTIDE SEQUENCE</scope>
</reference>
<evidence type="ECO:0000259" key="3">
    <source>
        <dbReference type="Pfam" id="PF13439"/>
    </source>
</evidence>
<accession>A0A6J6X3C7</accession>
<keyword evidence="1" id="KW-0808">Transferase</keyword>
<dbReference type="Pfam" id="PF00534">
    <property type="entry name" value="Glycos_transf_1"/>
    <property type="match status" value="1"/>
</dbReference>
<feature type="domain" description="Glycosyltransferase subfamily 4-like N-terminal" evidence="3">
    <location>
        <begin position="52"/>
        <end position="254"/>
    </location>
</feature>
<evidence type="ECO:0000259" key="2">
    <source>
        <dbReference type="Pfam" id="PF00534"/>
    </source>
</evidence>
<dbReference type="AlphaFoldDB" id="A0A6J6X3C7"/>
<proteinExistence type="predicted"/>
<organism evidence="4">
    <name type="scientific">freshwater metagenome</name>
    <dbReference type="NCBI Taxonomy" id="449393"/>
    <lineage>
        <taxon>unclassified sequences</taxon>
        <taxon>metagenomes</taxon>
        <taxon>ecological metagenomes</taxon>
    </lineage>
</organism>
<evidence type="ECO:0000256" key="1">
    <source>
        <dbReference type="ARBA" id="ARBA00022679"/>
    </source>
</evidence>
<dbReference type="GO" id="GO:0009103">
    <property type="term" value="P:lipopolysaccharide biosynthetic process"/>
    <property type="evidence" value="ECO:0007669"/>
    <property type="project" value="TreeGrafter"/>
</dbReference>
<feature type="domain" description="Glycosyl transferase family 1" evidence="2">
    <location>
        <begin position="264"/>
        <end position="423"/>
    </location>
</feature>
<dbReference type="Gene3D" id="3.40.50.2000">
    <property type="entry name" value="Glycogen Phosphorylase B"/>
    <property type="match status" value="2"/>
</dbReference>
<protein>
    <submittedName>
        <fullName evidence="4">Unannotated protein</fullName>
    </submittedName>
</protein>
<dbReference type="SUPFAM" id="SSF53756">
    <property type="entry name" value="UDP-Glycosyltransferase/glycogen phosphorylase"/>
    <property type="match status" value="1"/>
</dbReference>
<dbReference type="PANTHER" id="PTHR46401:SF2">
    <property type="entry name" value="GLYCOSYLTRANSFERASE WBBK-RELATED"/>
    <property type="match status" value="1"/>
</dbReference>
<dbReference type="PANTHER" id="PTHR46401">
    <property type="entry name" value="GLYCOSYLTRANSFERASE WBBK-RELATED"/>
    <property type="match status" value="1"/>
</dbReference>
<dbReference type="CDD" id="cd03801">
    <property type="entry name" value="GT4_PimA-like"/>
    <property type="match status" value="1"/>
</dbReference>
<name>A0A6J6X3C7_9ZZZZ</name>
<dbReference type="InterPro" id="IPR028098">
    <property type="entry name" value="Glyco_trans_4-like_N"/>
</dbReference>
<dbReference type="InterPro" id="IPR001296">
    <property type="entry name" value="Glyco_trans_1"/>
</dbReference>
<evidence type="ECO:0000313" key="4">
    <source>
        <dbReference type="EMBL" id="CAB4790074.1"/>
    </source>
</evidence>